<dbReference type="PROSITE" id="PS50111">
    <property type="entry name" value="CHEMOTAXIS_TRANSDUC_2"/>
    <property type="match status" value="1"/>
</dbReference>
<sequence>MSIPRFSAPTAARPATPLLMPDTQIRDAAPATPPHPQGISIVNLAARQRMLSQRLILQILLAARGDTAKLDEARRTLQLFGESHQRLTGAATATGLGDAEARRIHDTYRGPAGVGPVIDAFMRLVREAIDRIVARDTTTPETISQLVDQTDRILSALDTATTAFDDITRSRSGAMLKELVSIVGDIQGVAKEAKIVSFNAQVMAARAGQHGREFAVVANVLSNITDVIDGLTRKAAVLAEQRHTLAA</sequence>
<evidence type="ECO:0000256" key="5">
    <source>
        <dbReference type="ARBA" id="ARBA00023136"/>
    </source>
</evidence>
<name>A0A4P6UP75_9BURK</name>
<dbReference type="Pfam" id="PF13675">
    <property type="entry name" value="PilJ"/>
    <property type="match status" value="1"/>
</dbReference>
<dbReference type="AlphaFoldDB" id="A0A4P6UP75"/>
<reference evidence="9 10" key="1">
    <citation type="submission" date="2018-07" db="EMBL/GenBank/DDBJ databases">
        <title>Exploring interactions and the metabolic potential of the ultra-small soil bacteria Hylemonella gracilis.</title>
        <authorList>
            <person name="Tyc O."/>
            <person name="Kulkarni P."/>
            <person name="Gawehns F."/>
            <person name="Hundscheid M."/>
            <person name="Zweers H."/>
            <person name="Garbeva P."/>
        </authorList>
    </citation>
    <scope>NUCLEOTIDE SEQUENCE [LARGE SCALE GENOMIC DNA]</scope>
    <source>
        <strain evidence="9 10">NS1</strain>
    </source>
</reference>
<comment type="subcellular location">
    <subcellularLocation>
        <location evidence="1">Membrane</location>
        <topology evidence="1">Multi-pass membrane protein</topology>
    </subcellularLocation>
</comment>
<dbReference type="GO" id="GO:0006935">
    <property type="term" value="P:chemotaxis"/>
    <property type="evidence" value="ECO:0007669"/>
    <property type="project" value="UniProtKB-KW"/>
</dbReference>
<keyword evidence="4" id="KW-1133">Transmembrane helix</keyword>
<dbReference type="Proteomes" id="UP000292939">
    <property type="component" value="Chromosome"/>
</dbReference>
<accession>A0A4P6UP75</accession>
<dbReference type="GO" id="GO:0007165">
    <property type="term" value="P:signal transduction"/>
    <property type="evidence" value="ECO:0007669"/>
    <property type="project" value="UniProtKB-KW"/>
</dbReference>
<evidence type="ECO:0000259" key="8">
    <source>
        <dbReference type="PROSITE" id="PS50111"/>
    </source>
</evidence>
<dbReference type="InterPro" id="IPR004089">
    <property type="entry name" value="MCPsignal_dom"/>
</dbReference>
<evidence type="ECO:0000256" key="2">
    <source>
        <dbReference type="ARBA" id="ARBA00022500"/>
    </source>
</evidence>
<dbReference type="SUPFAM" id="SSF58104">
    <property type="entry name" value="Methyl-accepting chemotaxis protein (MCP) signaling domain"/>
    <property type="match status" value="1"/>
</dbReference>
<dbReference type="KEGG" id="hgr:DW355_15230"/>
<dbReference type="PANTHER" id="PTHR43531:SF11">
    <property type="entry name" value="METHYL-ACCEPTING CHEMOTAXIS PROTEIN 3"/>
    <property type="match status" value="1"/>
</dbReference>
<evidence type="ECO:0000313" key="9">
    <source>
        <dbReference type="EMBL" id="QBK05897.1"/>
    </source>
</evidence>
<comment type="similarity">
    <text evidence="6">Belongs to the methyl-accepting chemotaxis (MCP) protein family.</text>
</comment>
<dbReference type="InterPro" id="IPR029095">
    <property type="entry name" value="NarX-like_N"/>
</dbReference>
<evidence type="ECO:0000256" key="6">
    <source>
        <dbReference type="ARBA" id="ARBA00029447"/>
    </source>
</evidence>
<gene>
    <name evidence="9" type="ORF">DW355_15230</name>
</gene>
<evidence type="ECO:0000256" key="4">
    <source>
        <dbReference type="ARBA" id="ARBA00022989"/>
    </source>
</evidence>
<protein>
    <submittedName>
        <fullName evidence="9">Methyl-accepting chemotaxis protein</fullName>
    </submittedName>
</protein>
<keyword evidence="2" id="KW-0145">Chemotaxis</keyword>
<dbReference type="GO" id="GO:0005886">
    <property type="term" value="C:plasma membrane"/>
    <property type="evidence" value="ECO:0007669"/>
    <property type="project" value="TreeGrafter"/>
</dbReference>
<dbReference type="GO" id="GO:0004888">
    <property type="term" value="F:transmembrane signaling receptor activity"/>
    <property type="evidence" value="ECO:0007669"/>
    <property type="project" value="TreeGrafter"/>
</dbReference>
<dbReference type="RefSeq" id="WP_131281337.1">
    <property type="nucleotide sequence ID" value="NZ_CP031395.1"/>
</dbReference>
<dbReference type="PANTHER" id="PTHR43531">
    <property type="entry name" value="PROTEIN ICFG"/>
    <property type="match status" value="1"/>
</dbReference>
<keyword evidence="3" id="KW-0812">Transmembrane</keyword>
<dbReference type="InterPro" id="IPR051310">
    <property type="entry name" value="MCP_chemotaxis"/>
</dbReference>
<dbReference type="OrthoDB" id="8807779at2"/>
<organism evidence="9 10">
    <name type="scientific">Hylemonella gracilis</name>
    <dbReference type="NCBI Taxonomy" id="80880"/>
    <lineage>
        <taxon>Bacteria</taxon>
        <taxon>Pseudomonadati</taxon>
        <taxon>Pseudomonadota</taxon>
        <taxon>Betaproteobacteria</taxon>
        <taxon>Burkholderiales</taxon>
        <taxon>Comamonadaceae</taxon>
        <taxon>Hylemonella</taxon>
    </lineage>
</organism>
<evidence type="ECO:0000313" key="10">
    <source>
        <dbReference type="Proteomes" id="UP000292939"/>
    </source>
</evidence>
<evidence type="ECO:0000256" key="3">
    <source>
        <dbReference type="ARBA" id="ARBA00022692"/>
    </source>
</evidence>
<dbReference type="EMBL" id="CP031395">
    <property type="protein sequence ID" value="QBK05897.1"/>
    <property type="molecule type" value="Genomic_DNA"/>
</dbReference>
<dbReference type="Gene3D" id="1.10.287.950">
    <property type="entry name" value="Methyl-accepting chemotaxis protein"/>
    <property type="match status" value="1"/>
</dbReference>
<keyword evidence="5" id="KW-0472">Membrane</keyword>
<evidence type="ECO:0000256" key="7">
    <source>
        <dbReference type="PROSITE-ProRule" id="PRU00284"/>
    </source>
</evidence>
<keyword evidence="7" id="KW-0807">Transducer</keyword>
<evidence type="ECO:0000256" key="1">
    <source>
        <dbReference type="ARBA" id="ARBA00004141"/>
    </source>
</evidence>
<feature type="domain" description="Methyl-accepting transducer" evidence="8">
    <location>
        <begin position="177"/>
        <end position="247"/>
    </location>
</feature>
<proteinExistence type="inferred from homology"/>